<feature type="chain" id="PRO_5012173285" description="DUF2884 domain-containing protein" evidence="1">
    <location>
        <begin position="24"/>
        <end position="234"/>
    </location>
</feature>
<dbReference type="Pfam" id="PF11101">
    <property type="entry name" value="DUF2884"/>
    <property type="match status" value="1"/>
</dbReference>
<proteinExistence type="predicted"/>
<accession>A0A242NVQ3</accession>
<protein>
    <recommendedName>
        <fullName evidence="4">DUF2884 domain-containing protein</fullName>
    </recommendedName>
</protein>
<gene>
    <name evidence="2" type="ORF">B6D06_03875</name>
</gene>
<sequence length="234" mass="26759">MDVSMLKKMIFILSLTLSITTFAAQKECPVKPSYDIVINKDSIHIYNKSNDLSIMNDGQVILNKKIISPNPSLRKKLDQFEKGLRSQLPQLEQQSLSLLSEVKVAFDQAITKKLSDDRELHSELNKLYKRLVKLLHGSLISENGSTKFYYQNFNKLKKDGHDIGERIFYNVIGGSILDFNLFKNIAAIKDISKNEWKAQKPKLKAFDAHICSVITDVDHQYQQILTELNQSADK</sequence>
<feature type="signal peptide" evidence="1">
    <location>
        <begin position="1"/>
        <end position="23"/>
    </location>
</feature>
<dbReference type="Proteomes" id="UP000194968">
    <property type="component" value="Unassembled WGS sequence"/>
</dbReference>
<comment type="caution">
    <text evidence="2">The sequence shown here is derived from an EMBL/GenBank/DDBJ whole genome shotgun (WGS) entry which is preliminary data.</text>
</comment>
<organism evidence="2 3">
    <name type="scientific">Gilliamella apis</name>
    <dbReference type="NCBI Taxonomy" id="1970738"/>
    <lineage>
        <taxon>Bacteria</taxon>
        <taxon>Pseudomonadati</taxon>
        <taxon>Pseudomonadota</taxon>
        <taxon>Gammaproteobacteria</taxon>
        <taxon>Orbales</taxon>
        <taxon>Orbaceae</taxon>
        <taxon>Gilliamella</taxon>
    </lineage>
</organism>
<evidence type="ECO:0000313" key="3">
    <source>
        <dbReference type="Proteomes" id="UP000194968"/>
    </source>
</evidence>
<dbReference type="EMBL" id="NASK01000084">
    <property type="protein sequence ID" value="OTQ50766.1"/>
    <property type="molecule type" value="Genomic_DNA"/>
</dbReference>
<evidence type="ECO:0000313" key="2">
    <source>
        <dbReference type="EMBL" id="OTQ50766.1"/>
    </source>
</evidence>
<evidence type="ECO:0000256" key="1">
    <source>
        <dbReference type="SAM" id="SignalP"/>
    </source>
</evidence>
<dbReference type="OrthoDB" id="7057921at2"/>
<keyword evidence="1" id="KW-0732">Signal</keyword>
<reference evidence="2 3" key="1">
    <citation type="submission" date="2017-03" db="EMBL/GenBank/DDBJ databases">
        <title>Comparative genomics of honeybee gut symbionts reveal geographically distinct and subgroup specific antibiotic resistance.</title>
        <authorList>
            <person name="Ludvigsen J."/>
            <person name="Porcellato D."/>
            <person name="Labee-Lund T.M."/>
            <person name="Amdam G.V."/>
            <person name="Rudi K."/>
        </authorList>
    </citation>
    <scope>NUCLEOTIDE SEQUENCE [LARGE SCALE GENOMIC DNA]</scope>
    <source>
        <strain evidence="2 3">A-4-12</strain>
    </source>
</reference>
<name>A0A242NVQ3_9GAMM</name>
<evidence type="ECO:0008006" key="4">
    <source>
        <dbReference type="Google" id="ProtNLM"/>
    </source>
</evidence>
<dbReference type="InterPro" id="IPR021307">
    <property type="entry name" value="DUF2884"/>
</dbReference>
<dbReference type="AlphaFoldDB" id="A0A242NVQ3"/>